<dbReference type="InterPro" id="IPR003807">
    <property type="entry name" value="DUF202"/>
</dbReference>
<evidence type="ECO:0000256" key="5">
    <source>
        <dbReference type="SAM" id="MobiDB-lite"/>
    </source>
</evidence>
<feature type="region of interest" description="Disordered" evidence="5">
    <location>
        <begin position="1"/>
        <end position="28"/>
    </location>
</feature>
<protein>
    <submittedName>
        <fullName evidence="8">DUF202 domain-containing protein</fullName>
    </submittedName>
</protein>
<sequence length="120" mass="11946">MSRGEAGAGAGGAHGRPTAADRDPGLQPERTRLAWRRTTLAGTVAAVLAVRAALHGGASPGTVVACAVCCALWVAFLLVAQRRIVALARSARPAPLSARQATAAVLCAVALAVCAAALVV</sequence>
<comment type="subcellular location">
    <subcellularLocation>
        <location evidence="1">Endomembrane system</location>
        <topology evidence="1">Multi-pass membrane protein</topology>
    </subcellularLocation>
</comment>
<feature type="domain" description="DUF202" evidence="7">
    <location>
        <begin position="23"/>
        <end position="88"/>
    </location>
</feature>
<evidence type="ECO:0000313" key="9">
    <source>
        <dbReference type="Proteomes" id="UP000308632"/>
    </source>
</evidence>
<reference evidence="8 9" key="1">
    <citation type="submission" date="2019-04" db="EMBL/GenBank/DDBJ databases">
        <title>Streptomyces lasaliensis sp.nov., an Actinomycete isolated from soil which produces the polyether antibiotic lasalocid.</title>
        <authorList>
            <person name="Erwin G."/>
            <person name="Haber C."/>
        </authorList>
    </citation>
    <scope>NUCLEOTIDE SEQUENCE [LARGE SCALE GENOMIC DNA]</scope>
    <source>
        <strain evidence="8 9">DSM 40089</strain>
    </source>
</reference>
<dbReference type="Pfam" id="PF02656">
    <property type="entry name" value="DUF202"/>
    <property type="match status" value="1"/>
</dbReference>
<dbReference type="AlphaFoldDB" id="A0A4U5X064"/>
<feature type="transmembrane region" description="Helical" evidence="6">
    <location>
        <begin position="60"/>
        <end position="80"/>
    </location>
</feature>
<comment type="caution">
    <text evidence="8">The sequence shown here is derived from an EMBL/GenBank/DDBJ whole genome shotgun (WGS) entry which is preliminary data.</text>
</comment>
<accession>A0A4U5X064</accession>
<evidence type="ECO:0000313" key="8">
    <source>
        <dbReference type="EMBL" id="TKT07361.1"/>
    </source>
</evidence>
<dbReference type="RefSeq" id="WP_137302122.1">
    <property type="nucleotide sequence ID" value="NZ_BMVD01000005.1"/>
</dbReference>
<evidence type="ECO:0000259" key="7">
    <source>
        <dbReference type="Pfam" id="PF02656"/>
    </source>
</evidence>
<name>A0A4U5X064_STRGB</name>
<gene>
    <name evidence="8" type="ORF">E4U92_21755</name>
</gene>
<evidence type="ECO:0000256" key="6">
    <source>
        <dbReference type="SAM" id="Phobius"/>
    </source>
</evidence>
<organism evidence="8 9">
    <name type="scientific">Streptomyces galbus</name>
    <dbReference type="NCBI Taxonomy" id="33898"/>
    <lineage>
        <taxon>Bacteria</taxon>
        <taxon>Bacillati</taxon>
        <taxon>Actinomycetota</taxon>
        <taxon>Actinomycetes</taxon>
        <taxon>Kitasatosporales</taxon>
        <taxon>Streptomycetaceae</taxon>
        <taxon>Streptomyces</taxon>
    </lineage>
</organism>
<proteinExistence type="predicted"/>
<feature type="compositionally biased region" description="Basic and acidic residues" evidence="5">
    <location>
        <begin position="19"/>
        <end position="28"/>
    </location>
</feature>
<dbReference type="EMBL" id="SZPR01000018">
    <property type="protein sequence ID" value="TKT07361.1"/>
    <property type="molecule type" value="Genomic_DNA"/>
</dbReference>
<evidence type="ECO:0000256" key="1">
    <source>
        <dbReference type="ARBA" id="ARBA00004127"/>
    </source>
</evidence>
<dbReference type="Proteomes" id="UP000308632">
    <property type="component" value="Unassembled WGS sequence"/>
</dbReference>
<evidence type="ECO:0000256" key="3">
    <source>
        <dbReference type="ARBA" id="ARBA00022989"/>
    </source>
</evidence>
<evidence type="ECO:0000256" key="2">
    <source>
        <dbReference type="ARBA" id="ARBA00022692"/>
    </source>
</evidence>
<keyword evidence="2 6" id="KW-0812">Transmembrane</keyword>
<dbReference type="GO" id="GO:0012505">
    <property type="term" value="C:endomembrane system"/>
    <property type="evidence" value="ECO:0007669"/>
    <property type="project" value="UniProtKB-SubCell"/>
</dbReference>
<feature type="compositionally biased region" description="Gly residues" evidence="5">
    <location>
        <begin position="1"/>
        <end position="14"/>
    </location>
</feature>
<evidence type="ECO:0000256" key="4">
    <source>
        <dbReference type="ARBA" id="ARBA00023136"/>
    </source>
</evidence>
<keyword evidence="4 6" id="KW-0472">Membrane</keyword>
<keyword evidence="3 6" id="KW-1133">Transmembrane helix</keyword>
<feature type="transmembrane region" description="Helical" evidence="6">
    <location>
        <begin position="101"/>
        <end position="119"/>
    </location>
</feature>